<dbReference type="GeneID" id="19900039"/>
<evidence type="ECO:0000313" key="2">
    <source>
        <dbReference type="Proteomes" id="UP000016924"/>
    </source>
</evidence>
<dbReference type="AlphaFoldDB" id="R7YNK4"/>
<dbReference type="RefSeq" id="XP_007778817.1">
    <property type="nucleotide sequence ID" value="XM_007780627.1"/>
</dbReference>
<dbReference type="Proteomes" id="UP000016924">
    <property type="component" value="Unassembled WGS sequence"/>
</dbReference>
<reference evidence="2" key="1">
    <citation type="submission" date="2012-06" db="EMBL/GenBank/DDBJ databases">
        <title>The genome sequence of Coniosporium apollinis CBS 100218.</title>
        <authorList>
            <consortium name="The Broad Institute Genome Sequencing Platform"/>
            <person name="Cuomo C."/>
            <person name="Gorbushina A."/>
            <person name="Noack S."/>
            <person name="Walker B."/>
            <person name="Young S.K."/>
            <person name="Zeng Q."/>
            <person name="Gargeya S."/>
            <person name="Fitzgerald M."/>
            <person name="Haas B."/>
            <person name="Abouelleil A."/>
            <person name="Alvarado L."/>
            <person name="Arachchi H.M."/>
            <person name="Berlin A.M."/>
            <person name="Chapman S.B."/>
            <person name="Goldberg J."/>
            <person name="Griggs A."/>
            <person name="Gujja S."/>
            <person name="Hansen M."/>
            <person name="Howarth C."/>
            <person name="Imamovic A."/>
            <person name="Larimer J."/>
            <person name="McCowan C."/>
            <person name="Montmayeur A."/>
            <person name="Murphy C."/>
            <person name="Neiman D."/>
            <person name="Pearson M."/>
            <person name="Priest M."/>
            <person name="Roberts A."/>
            <person name="Saif S."/>
            <person name="Shea T."/>
            <person name="Sisk P."/>
            <person name="Sykes S."/>
            <person name="Wortman J."/>
            <person name="Nusbaum C."/>
            <person name="Birren B."/>
        </authorList>
    </citation>
    <scope>NUCLEOTIDE SEQUENCE [LARGE SCALE GENOMIC DNA]</scope>
    <source>
        <strain evidence="2">CBS 100218</strain>
    </source>
</reference>
<accession>R7YNK4</accession>
<protein>
    <submittedName>
        <fullName evidence="1">Uncharacterized protein</fullName>
    </submittedName>
</protein>
<keyword evidence="2" id="KW-1185">Reference proteome</keyword>
<evidence type="ECO:0000313" key="1">
    <source>
        <dbReference type="EMBL" id="EON63500.1"/>
    </source>
</evidence>
<name>R7YNK4_CONA1</name>
<gene>
    <name evidence="1" type="ORF">W97_02728</name>
</gene>
<organism evidence="1 2">
    <name type="scientific">Coniosporium apollinis (strain CBS 100218)</name>
    <name type="common">Rock-inhabiting black yeast</name>
    <dbReference type="NCBI Taxonomy" id="1168221"/>
    <lineage>
        <taxon>Eukaryota</taxon>
        <taxon>Fungi</taxon>
        <taxon>Dikarya</taxon>
        <taxon>Ascomycota</taxon>
        <taxon>Pezizomycotina</taxon>
        <taxon>Dothideomycetes</taxon>
        <taxon>Dothideomycetes incertae sedis</taxon>
        <taxon>Coniosporium</taxon>
    </lineage>
</organism>
<sequence length="111" mass="12329">MSSEAIDVTEGDRLTFLHYYEDTDYPGHVGPRTSKWMATVSKPGIVALDCIARTVAEVYGTKVEHLTDVRHKIEFPGGHVGISSEYIQVTAVFEYLPQHIKELYTAPSGVC</sequence>
<proteinExistence type="predicted"/>
<dbReference type="EMBL" id="JH767563">
    <property type="protein sequence ID" value="EON63500.1"/>
    <property type="molecule type" value="Genomic_DNA"/>
</dbReference>
<dbReference type="HOGENOM" id="CLU_2158225_0_0_1"/>